<dbReference type="GO" id="GO:0005783">
    <property type="term" value="C:endoplasmic reticulum"/>
    <property type="evidence" value="ECO:0007669"/>
    <property type="project" value="TreeGrafter"/>
</dbReference>
<protein>
    <recommendedName>
        <fullName evidence="8">Alpha-1,3-mannosyl-glycoprotein 4-beta-N-acetylglucosaminyltransferase A</fullName>
    </recommendedName>
</protein>
<keyword evidence="2" id="KW-0328">Glycosyltransferase</keyword>
<evidence type="ECO:0008006" key="8">
    <source>
        <dbReference type="Google" id="ProtNLM"/>
    </source>
</evidence>
<reference evidence="6" key="1">
    <citation type="submission" date="2023-07" db="EMBL/GenBank/DDBJ databases">
        <title>Chromosome-level genome assembly of Artemia franciscana.</title>
        <authorList>
            <person name="Jo E."/>
        </authorList>
    </citation>
    <scope>NUCLEOTIDE SEQUENCE</scope>
    <source>
        <tissue evidence="6">Whole body</tissue>
    </source>
</reference>
<proteinExistence type="predicted"/>
<dbReference type="EMBL" id="JAVRJZ010000005">
    <property type="protein sequence ID" value="KAK2722336.1"/>
    <property type="molecule type" value="Genomic_DNA"/>
</dbReference>
<comment type="pathway">
    <text evidence="1">Protein modification; protein glycosylation.</text>
</comment>
<dbReference type="Proteomes" id="UP001187531">
    <property type="component" value="Unassembled WGS sequence"/>
</dbReference>
<dbReference type="PANTHER" id="PTHR12062:SF9">
    <property type="entry name" value="ALPHA-1,3-MANNOSYL-GLYCOPROTEIN 4-BETA-N-ACETYLGLUCOSAMINYLTRANSFERASE A, ISOFORM A"/>
    <property type="match status" value="1"/>
</dbReference>
<dbReference type="InterPro" id="IPR057279">
    <property type="entry name" value="MGAT4"/>
</dbReference>
<dbReference type="InterPro" id="IPR056576">
    <property type="entry name" value="MGAT4_A/B/C_C"/>
</dbReference>
<name>A0AA88LF37_ARTSF</name>
<dbReference type="AlphaFoldDB" id="A0AA88LF37"/>
<dbReference type="GO" id="GO:0005793">
    <property type="term" value="C:endoplasmic reticulum-Golgi intermediate compartment"/>
    <property type="evidence" value="ECO:0007669"/>
    <property type="project" value="TreeGrafter"/>
</dbReference>
<evidence type="ECO:0000259" key="5">
    <source>
        <dbReference type="Pfam" id="PF23524"/>
    </source>
</evidence>
<dbReference type="Pfam" id="PF23524">
    <property type="entry name" value="MGAT4A_C"/>
    <property type="match status" value="1"/>
</dbReference>
<dbReference type="GO" id="GO:0006487">
    <property type="term" value="P:protein N-linked glycosylation"/>
    <property type="evidence" value="ECO:0007669"/>
    <property type="project" value="TreeGrafter"/>
</dbReference>
<evidence type="ECO:0000256" key="3">
    <source>
        <dbReference type="ARBA" id="ARBA00022679"/>
    </source>
</evidence>
<evidence type="ECO:0000313" key="7">
    <source>
        <dbReference type="Proteomes" id="UP001187531"/>
    </source>
</evidence>
<dbReference type="Pfam" id="PF04666">
    <property type="entry name" value="MGAT4_cons"/>
    <property type="match status" value="1"/>
</dbReference>
<sequence>MSRKKFLVIIILGIFPALMFLLSSFSDFKEDNERHLELLRNIGELKGRLEHLEMRVSYRKAEQFIEVLSIHNLTNNSSGESFLKMPSAFHYLPHLTNNINSTRVKLHSPVKPGGRPPATLVFGIPTVKREGQSYLIATLANLFSSAPAKDLLDCLFIVLIAETDEQLVESIDVHMKERFSKEMEQGILQVISPSEGYYPDWSTLKITLDDPIERVRWRTKQNLDYAFLMMYAQTQGTYYIQLEDDVLSLQDYVRRIKDYAFEMEKAKRSWFVAEFCQLGFIGKMFHSSDLTYMIQFFTMFHNDRPADWLIDPLFETRFCPVDQKKCRAVKKNLWLRYKPSLFQHVGTVSSLKGKVQKLKDKAFGKLPLFVPHTNPAARVTTVIKAYKKHTIESVYLGVNFFWGLSPQEGDIISFKFTKPVKLKSYLVRSGNPEHPSDLLYNATVEVSASFKNSINLSSVSDGFLVIGRFDELGVAKGDVPEEIEEVYEFRLSIHSESKNWVIISEVSISVLEYLFIIFDA</sequence>
<feature type="domain" description="MGAT4 A/B/C C-terminal" evidence="5">
    <location>
        <begin position="377"/>
        <end position="505"/>
    </location>
</feature>
<keyword evidence="7" id="KW-1185">Reference proteome</keyword>
<comment type="caution">
    <text evidence="6">The sequence shown here is derived from an EMBL/GenBank/DDBJ whole genome shotgun (WGS) entry which is preliminary data.</text>
</comment>
<evidence type="ECO:0000256" key="2">
    <source>
        <dbReference type="ARBA" id="ARBA00022676"/>
    </source>
</evidence>
<evidence type="ECO:0000313" key="6">
    <source>
        <dbReference type="EMBL" id="KAK2722336.1"/>
    </source>
</evidence>
<gene>
    <name evidence="6" type="ORF">QYM36_002764</name>
</gene>
<dbReference type="GO" id="GO:0008375">
    <property type="term" value="F:acetylglucosaminyltransferase activity"/>
    <property type="evidence" value="ECO:0007669"/>
    <property type="project" value="TreeGrafter"/>
</dbReference>
<keyword evidence="3" id="KW-0808">Transferase</keyword>
<dbReference type="InterPro" id="IPR006759">
    <property type="entry name" value="Glyco_transf_54"/>
</dbReference>
<dbReference type="PANTHER" id="PTHR12062">
    <property type="entry name" value="N-ACETYLGLUCOSAMINYLTRANSFERASE VI"/>
    <property type="match status" value="1"/>
</dbReference>
<evidence type="ECO:0000256" key="1">
    <source>
        <dbReference type="ARBA" id="ARBA00004922"/>
    </source>
</evidence>
<accession>A0AA88LF37</accession>
<dbReference type="GO" id="GO:0005795">
    <property type="term" value="C:Golgi stack"/>
    <property type="evidence" value="ECO:0007669"/>
    <property type="project" value="TreeGrafter"/>
</dbReference>
<evidence type="ECO:0000259" key="4">
    <source>
        <dbReference type="Pfam" id="PF04666"/>
    </source>
</evidence>
<organism evidence="6 7">
    <name type="scientific">Artemia franciscana</name>
    <name type="common">Brine shrimp</name>
    <name type="synonym">Artemia sanfranciscana</name>
    <dbReference type="NCBI Taxonomy" id="6661"/>
    <lineage>
        <taxon>Eukaryota</taxon>
        <taxon>Metazoa</taxon>
        <taxon>Ecdysozoa</taxon>
        <taxon>Arthropoda</taxon>
        <taxon>Crustacea</taxon>
        <taxon>Branchiopoda</taxon>
        <taxon>Anostraca</taxon>
        <taxon>Artemiidae</taxon>
        <taxon>Artemia</taxon>
    </lineage>
</organism>
<feature type="domain" description="MGAT4 conserved region" evidence="4">
    <location>
        <begin position="84"/>
        <end position="363"/>
    </location>
</feature>